<gene>
    <name evidence="1" type="ORF">MIND_00017100</name>
</gene>
<dbReference type="AlphaFoldDB" id="A0A8H6WDU1"/>
<protein>
    <recommendedName>
        <fullName evidence="3">HNH nuclease domain-containing protein</fullName>
    </recommendedName>
</protein>
<dbReference type="Proteomes" id="UP000636479">
    <property type="component" value="Unassembled WGS sequence"/>
</dbReference>
<dbReference type="GeneID" id="59339658"/>
<reference evidence="1" key="1">
    <citation type="submission" date="2020-05" db="EMBL/GenBank/DDBJ databases">
        <title>Mycena genomes resolve the evolution of fungal bioluminescence.</title>
        <authorList>
            <person name="Tsai I.J."/>
        </authorList>
    </citation>
    <scope>NUCLEOTIDE SEQUENCE</scope>
    <source>
        <strain evidence="1">171206Taipei</strain>
    </source>
</reference>
<sequence length="264" mass="29943">MLPPLSEIELDHEGKDLWEFILRAEAYAEADAFSTGSKFKDKLIGVRVIGYFLVDFFSHTHFTYGTHPYKRLIAEITSCRCKDSALEDLCNLGLLYRNHLLRIFHSDARPVYNDPNSPSLPSFELKRQRILALQTSTKDSDVRDRALLRDGFRCKLTGCYDIVATVTYPELEARRLTDNEGAGVVQCAHIFSQSSDNQEAYSASADAILELFCVGHEQWVGTRLGVHRDANLLCMDGNLYSLFNEMLVWLEEVNDQARTSLPPV</sequence>
<dbReference type="EMBL" id="JACAZF010000001">
    <property type="protein sequence ID" value="KAF7315029.1"/>
    <property type="molecule type" value="Genomic_DNA"/>
</dbReference>
<evidence type="ECO:0008006" key="3">
    <source>
        <dbReference type="Google" id="ProtNLM"/>
    </source>
</evidence>
<keyword evidence="2" id="KW-1185">Reference proteome</keyword>
<evidence type="ECO:0000313" key="1">
    <source>
        <dbReference type="EMBL" id="KAF7315029.1"/>
    </source>
</evidence>
<comment type="caution">
    <text evidence="1">The sequence shown here is derived from an EMBL/GenBank/DDBJ whole genome shotgun (WGS) entry which is preliminary data.</text>
</comment>
<name>A0A8H6WDU1_9AGAR</name>
<dbReference type="OrthoDB" id="2104739at2759"/>
<organism evidence="1 2">
    <name type="scientific">Mycena indigotica</name>
    <dbReference type="NCBI Taxonomy" id="2126181"/>
    <lineage>
        <taxon>Eukaryota</taxon>
        <taxon>Fungi</taxon>
        <taxon>Dikarya</taxon>
        <taxon>Basidiomycota</taxon>
        <taxon>Agaricomycotina</taxon>
        <taxon>Agaricomycetes</taxon>
        <taxon>Agaricomycetidae</taxon>
        <taxon>Agaricales</taxon>
        <taxon>Marasmiineae</taxon>
        <taxon>Mycenaceae</taxon>
        <taxon>Mycena</taxon>
    </lineage>
</organism>
<dbReference type="RefSeq" id="XP_037225052.1">
    <property type="nucleotide sequence ID" value="XM_037357142.1"/>
</dbReference>
<proteinExistence type="predicted"/>
<accession>A0A8H6WDU1</accession>
<evidence type="ECO:0000313" key="2">
    <source>
        <dbReference type="Proteomes" id="UP000636479"/>
    </source>
</evidence>